<proteinExistence type="inferred from homology"/>
<comment type="cofactor">
    <cofactor evidence="11">
        <name>Mg(2+)</name>
        <dbReference type="ChEBI" id="CHEBI:18420"/>
    </cofactor>
    <text evidence="11">Binds 1 Mg(2+) per subunit.</text>
</comment>
<dbReference type="Proteomes" id="UP000002489">
    <property type="component" value="Unassembled WGS sequence"/>
</dbReference>
<name>A0A0C4DJF5_FUSOF</name>
<keyword evidence="6 11" id="KW-0479">Metal-binding</keyword>
<evidence type="ECO:0000256" key="10">
    <source>
        <dbReference type="ARBA" id="ARBA00023239"/>
    </source>
</evidence>
<evidence type="ECO:0000256" key="12">
    <source>
        <dbReference type="RuleBase" id="RU362132"/>
    </source>
</evidence>
<keyword evidence="10" id="KW-0456">Lyase</keyword>
<dbReference type="PIRSF" id="PIRSF036565">
    <property type="entry name" value="Pyruvt_ip_decrb"/>
    <property type="match status" value="1"/>
</dbReference>
<dbReference type="PANTHER" id="PTHR43452:SF11">
    <property type="entry name" value="PYRUVATE DECARBOXYLASE"/>
    <property type="match status" value="1"/>
</dbReference>
<dbReference type="InterPro" id="IPR029035">
    <property type="entry name" value="DHS-like_NAD/FAD-binding_dom"/>
</dbReference>
<keyword evidence="7" id="KW-0210">Decarboxylase</keyword>
<evidence type="ECO:0000313" key="17">
    <source>
        <dbReference type="Proteomes" id="UP000002489"/>
    </source>
</evidence>
<dbReference type="PANTHER" id="PTHR43452">
    <property type="entry name" value="PYRUVATE DECARBOXYLASE"/>
    <property type="match status" value="1"/>
</dbReference>
<evidence type="ECO:0000256" key="11">
    <source>
        <dbReference type="PIRSR" id="PIRSR036565-2"/>
    </source>
</evidence>
<comment type="catalytic activity">
    <reaction evidence="1">
        <text>a 2-oxocarboxylate + H(+) = an aldehyde + CO2</text>
        <dbReference type="Rhea" id="RHEA:11628"/>
        <dbReference type="ChEBI" id="CHEBI:15378"/>
        <dbReference type="ChEBI" id="CHEBI:16526"/>
        <dbReference type="ChEBI" id="CHEBI:17478"/>
        <dbReference type="ChEBI" id="CHEBI:35179"/>
        <dbReference type="EC" id="4.1.1.1"/>
    </reaction>
</comment>
<reference evidence="16" key="2">
    <citation type="submission" date="2025-08" db="UniProtKB">
        <authorList>
            <consortium name="EnsemblFungi"/>
        </authorList>
    </citation>
    <scope>IDENTIFICATION</scope>
    <source>
        <strain evidence="16">4287 / CBS 123668 / FGSC 9935 / NRRL 34936</strain>
    </source>
</reference>
<evidence type="ECO:0000256" key="7">
    <source>
        <dbReference type="ARBA" id="ARBA00022793"/>
    </source>
</evidence>
<feature type="binding site" evidence="11">
    <location>
        <position position="486"/>
    </location>
    <ligand>
        <name>Mg(2+)</name>
        <dbReference type="ChEBI" id="CHEBI:18420"/>
    </ligand>
</feature>
<dbReference type="Pfam" id="PF00205">
    <property type="entry name" value="TPP_enzyme_M"/>
    <property type="match status" value="1"/>
</dbReference>
<dbReference type="GO" id="GO:0005829">
    <property type="term" value="C:cytosol"/>
    <property type="evidence" value="ECO:0007669"/>
    <property type="project" value="TreeGrafter"/>
</dbReference>
<evidence type="ECO:0000256" key="5">
    <source>
        <dbReference type="ARBA" id="ARBA00014422"/>
    </source>
</evidence>
<gene>
    <name evidence="16" type="primary">28958353</name>
</gene>
<evidence type="ECO:0000256" key="2">
    <source>
        <dbReference type="ARBA" id="ARBA00001964"/>
    </source>
</evidence>
<dbReference type="CDD" id="cd07038">
    <property type="entry name" value="TPP_PYR_PDC_IPDC_like"/>
    <property type="match status" value="1"/>
</dbReference>
<dbReference type="STRING" id="426428.A0A0C4DJF5"/>
<protein>
    <recommendedName>
        <fullName evidence="5">Pyruvate decarboxylase</fullName>
        <ecNumber evidence="4">4.1.1.1</ecNumber>
    </recommendedName>
</protein>
<feature type="domain" description="Thiamine pyrophosphate enzyme central" evidence="13">
    <location>
        <begin position="205"/>
        <end position="327"/>
    </location>
</feature>
<dbReference type="InterPro" id="IPR047214">
    <property type="entry name" value="TPP_PDC_IPDC"/>
</dbReference>
<dbReference type="Gene3D" id="3.40.50.970">
    <property type="match status" value="2"/>
</dbReference>
<evidence type="ECO:0000259" key="13">
    <source>
        <dbReference type="Pfam" id="PF00205"/>
    </source>
</evidence>
<dbReference type="GO" id="GO:0000949">
    <property type="term" value="P:aromatic amino acid family catabolic process to alcohol via Ehrlich pathway"/>
    <property type="evidence" value="ECO:0007669"/>
    <property type="project" value="TreeGrafter"/>
</dbReference>
<dbReference type="SUPFAM" id="SSF52518">
    <property type="entry name" value="Thiamin diphosphate-binding fold (THDP-binding)"/>
    <property type="match status" value="2"/>
</dbReference>
<dbReference type="InterPro" id="IPR012001">
    <property type="entry name" value="Thiamin_PyroP_enz_TPP-bd_dom"/>
</dbReference>
<evidence type="ECO:0000259" key="14">
    <source>
        <dbReference type="Pfam" id="PF02775"/>
    </source>
</evidence>
<dbReference type="InterPro" id="IPR012110">
    <property type="entry name" value="PDC/IPDC-like"/>
</dbReference>
<evidence type="ECO:0000259" key="15">
    <source>
        <dbReference type="Pfam" id="PF02776"/>
    </source>
</evidence>
<dbReference type="EnsemblFungi" id="FOXG_17605T0">
    <property type="protein sequence ID" value="FOXG_17605P0"/>
    <property type="gene ID" value="FOXG_17605"/>
</dbReference>
<comment type="similarity">
    <text evidence="3 12">Belongs to the TPP enzyme family.</text>
</comment>
<dbReference type="InterPro" id="IPR029061">
    <property type="entry name" value="THDP-binding"/>
</dbReference>
<dbReference type="SUPFAM" id="SSF52467">
    <property type="entry name" value="DHS-like NAD/FAD-binding domain"/>
    <property type="match status" value="1"/>
</dbReference>
<dbReference type="Gene3D" id="3.40.50.1220">
    <property type="entry name" value="TPP-binding domain"/>
    <property type="match status" value="1"/>
</dbReference>
<evidence type="ECO:0000256" key="6">
    <source>
        <dbReference type="ARBA" id="ARBA00022723"/>
    </source>
</evidence>
<evidence type="ECO:0000256" key="4">
    <source>
        <dbReference type="ARBA" id="ARBA00013202"/>
    </source>
</evidence>
<dbReference type="InterPro" id="IPR011766">
    <property type="entry name" value="TPP_enzyme_TPP-bd"/>
</dbReference>
<reference evidence="17" key="1">
    <citation type="journal article" date="2012" name="Mol. Plant Microbe Interact.">
        <title>A highly conserved effector in Fusarium oxysporum is required for full virulence on Arabidopsis.</title>
        <authorList>
            <person name="Thatcher L.F."/>
            <person name="Gardiner D.M."/>
            <person name="Kazan K."/>
            <person name="Manners J."/>
        </authorList>
    </citation>
    <scope>NUCLEOTIDE SEQUENCE [LARGE SCALE GENOMIC DNA]</scope>
    <source>
        <strain evidence="17">Fo5176</strain>
    </source>
</reference>
<feature type="binding site" evidence="11">
    <location>
        <position position="457"/>
    </location>
    <ligand>
        <name>Mg(2+)</name>
        <dbReference type="ChEBI" id="CHEBI:18420"/>
    </ligand>
</feature>
<evidence type="ECO:0000256" key="1">
    <source>
        <dbReference type="ARBA" id="ARBA00001041"/>
    </source>
</evidence>
<dbReference type="InterPro" id="IPR012000">
    <property type="entry name" value="Thiamin_PyroP_enz_cen_dom"/>
</dbReference>
<feature type="domain" description="Thiamine pyrophosphate enzyme TPP-binding" evidence="14">
    <location>
        <begin position="402"/>
        <end position="550"/>
    </location>
</feature>
<evidence type="ECO:0000313" key="16">
    <source>
        <dbReference type="EnsemblFungi" id="FOXG_17605P0"/>
    </source>
</evidence>
<evidence type="ECO:0000256" key="9">
    <source>
        <dbReference type="ARBA" id="ARBA00023052"/>
    </source>
</evidence>
<accession>A0A0C4DJF5</accession>
<keyword evidence="9 12" id="KW-0786">Thiamine pyrophosphate</keyword>
<dbReference type="Pfam" id="PF02776">
    <property type="entry name" value="TPP_enzyme_N"/>
    <property type="match status" value="1"/>
</dbReference>
<dbReference type="FunFam" id="3.40.50.970:FF:000019">
    <property type="entry name" value="Pyruvate decarboxylase isozyme"/>
    <property type="match status" value="1"/>
</dbReference>
<dbReference type="GO" id="GO:0000287">
    <property type="term" value="F:magnesium ion binding"/>
    <property type="evidence" value="ECO:0007669"/>
    <property type="project" value="InterPro"/>
</dbReference>
<dbReference type="EC" id="4.1.1.1" evidence="4"/>
<dbReference type="Pfam" id="PF02775">
    <property type="entry name" value="TPP_enzyme_C"/>
    <property type="match status" value="1"/>
</dbReference>
<dbReference type="GO" id="GO:0030976">
    <property type="term" value="F:thiamine pyrophosphate binding"/>
    <property type="evidence" value="ECO:0007669"/>
    <property type="project" value="InterPro"/>
</dbReference>
<dbReference type="FunFam" id="3.40.50.970:FF:000024">
    <property type="entry name" value="Pyruvate decarboxylase isozyme"/>
    <property type="match status" value="1"/>
</dbReference>
<feature type="domain" description="Thiamine pyrophosphate enzyme N-terminal TPP-binding" evidence="15">
    <location>
        <begin position="9"/>
        <end position="120"/>
    </location>
</feature>
<evidence type="ECO:0000256" key="3">
    <source>
        <dbReference type="ARBA" id="ARBA00007812"/>
    </source>
</evidence>
<feature type="binding site" evidence="11">
    <location>
        <position position="484"/>
    </location>
    <ligand>
        <name>Mg(2+)</name>
        <dbReference type="ChEBI" id="CHEBI:18420"/>
    </ligand>
</feature>
<dbReference type="VEuPathDB" id="FungiDB:FOXG_17605"/>
<organism evidence="16 17">
    <name type="scientific">Fusarium oxysporum (strain Fo5176)</name>
    <name type="common">Fusarium vascular wilt</name>
    <dbReference type="NCBI Taxonomy" id="660025"/>
    <lineage>
        <taxon>Eukaryota</taxon>
        <taxon>Fungi</taxon>
        <taxon>Dikarya</taxon>
        <taxon>Ascomycota</taxon>
        <taxon>Pezizomycotina</taxon>
        <taxon>Sordariomycetes</taxon>
        <taxon>Hypocreomycetidae</taxon>
        <taxon>Hypocreales</taxon>
        <taxon>Nectriaceae</taxon>
        <taxon>Fusarium</taxon>
        <taxon>Fusarium oxysporum species complex</taxon>
    </lineage>
</organism>
<dbReference type="GO" id="GO:0004737">
    <property type="term" value="F:pyruvate decarboxylase activity"/>
    <property type="evidence" value="ECO:0007669"/>
    <property type="project" value="UniProtKB-EC"/>
</dbReference>
<comment type="cofactor">
    <cofactor evidence="2">
        <name>thiamine diphosphate</name>
        <dbReference type="ChEBI" id="CHEBI:58937"/>
    </cofactor>
</comment>
<dbReference type="AlphaFoldDB" id="A0A0C4DJF5"/>
<dbReference type="CDD" id="cd02005">
    <property type="entry name" value="TPP_PDC_IPDC"/>
    <property type="match status" value="1"/>
</dbReference>
<evidence type="ECO:0000256" key="8">
    <source>
        <dbReference type="ARBA" id="ARBA00022842"/>
    </source>
</evidence>
<sequence>MASVAPTIKLADYLFTRLHQLGVKSVHGVPGDYNLALLDHVEPCGLRWVGNTNELNAAYAADGYSKIKGIAAIITTFGVGELSAINGIAGAYAERAPVVHIVGSPKRESQESRAKIHHTFNDGDYRRFAAMSAHVTVSQVHLWDFRTAATQIDEVLKECLLKSRPVYLEVPVDMVATLVPSVGLQSPIQLPGPLHLPTHENVQSQILSRIYSAQQPIILVDGEIRPFGIIKDVQRLVELTHWPTWTTGFGKGLLDETLPNMHGVNRGKYGDPIETAFIAEADLVLCFGPHLSSTNTFGYSSVPKTDVSILIKENEVQIGDSVFRDVPASSITSWLSQNLDTSRVRRYSTYIELPRPTVLSFSNLEGHKPITQKSLWLLLANIFRPGDIILGETGTAGHGVRTMPLPKSTRAFVPVTWLSIGYMLPAAQGAALAQRELIEASTYNGNNASRTVLFIGDGSFQMTVQELSTIIRHNLNVIVFVINNDGYTIERCIHGYTQSYNDIARWRYCEAPSFFGASSAFTAKVATWAELDSVLRNEELLDGDGLRLVEIVMDREDAPEGSLLDMLKVQKAHG</sequence>
<dbReference type="GO" id="GO:0005634">
    <property type="term" value="C:nucleus"/>
    <property type="evidence" value="ECO:0007669"/>
    <property type="project" value="TreeGrafter"/>
</dbReference>
<dbReference type="InterPro" id="IPR047213">
    <property type="entry name" value="TPP_PYR_PDC_IPDC-like"/>
</dbReference>
<keyword evidence="8 11" id="KW-0460">Magnesium</keyword>